<dbReference type="Pfam" id="PF01593">
    <property type="entry name" value="Amino_oxidase"/>
    <property type="match status" value="1"/>
</dbReference>
<dbReference type="RefSeq" id="WP_229601314.1">
    <property type="nucleotide sequence ID" value="NZ_JACIBY010000004.1"/>
</dbReference>
<comment type="caution">
    <text evidence="2">The sequence shown here is derived from an EMBL/GenBank/DDBJ whole genome shotgun (WGS) entry which is preliminary data.</text>
</comment>
<dbReference type="Gene3D" id="3.90.660.10">
    <property type="match status" value="1"/>
</dbReference>
<protein>
    <recommendedName>
        <fullName evidence="1">Amine oxidase domain-containing protein</fullName>
    </recommendedName>
</protein>
<name>A0A7W5ZK80_9BACT</name>
<keyword evidence="3" id="KW-1185">Reference proteome</keyword>
<dbReference type="InterPro" id="IPR002937">
    <property type="entry name" value="Amino_oxidase"/>
</dbReference>
<dbReference type="Proteomes" id="UP000541352">
    <property type="component" value="Unassembled WGS sequence"/>
</dbReference>
<dbReference type="SUPFAM" id="SSF51905">
    <property type="entry name" value="FAD/NAD(P)-binding domain"/>
    <property type="match status" value="1"/>
</dbReference>
<evidence type="ECO:0000313" key="2">
    <source>
        <dbReference type="EMBL" id="MBB3838165.1"/>
    </source>
</evidence>
<evidence type="ECO:0000259" key="1">
    <source>
        <dbReference type="Pfam" id="PF01593"/>
    </source>
</evidence>
<dbReference type="GO" id="GO:0016491">
    <property type="term" value="F:oxidoreductase activity"/>
    <property type="evidence" value="ECO:0007669"/>
    <property type="project" value="InterPro"/>
</dbReference>
<dbReference type="PANTHER" id="PTHR16128">
    <property type="entry name" value="FAD/NAD(P)-BINDING OXIDOREDUCTASE FAMILY PROTEIN"/>
    <property type="match status" value="1"/>
</dbReference>
<dbReference type="PRINTS" id="PR00420">
    <property type="entry name" value="RNGMNOXGNASE"/>
</dbReference>
<dbReference type="PANTHER" id="PTHR16128:SF5">
    <property type="entry name" value="FAD_NAD(P)-BINDING OXIDOREDUCTASE FAMILY PROTEIN"/>
    <property type="match status" value="1"/>
</dbReference>
<reference evidence="2 3" key="1">
    <citation type="submission" date="2020-08" db="EMBL/GenBank/DDBJ databases">
        <title>Genomic Encyclopedia of Type Strains, Phase IV (KMG-IV): sequencing the most valuable type-strain genomes for metagenomic binning, comparative biology and taxonomic classification.</title>
        <authorList>
            <person name="Goeker M."/>
        </authorList>
    </citation>
    <scope>NUCLEOTIDE SEQUENCE [LARGE SCALE GENOMIC DNA]</scope>
    <source>
        <strain evidence="2 3">DSM 17976</strain>
    </source>
</reference>
<sequence>MKIIILGAGMTGLSAARILTQNGHEVTLLDKGRGVGGRMSTRKIELAKADHGAQYFSVKSPEFRLFIDELITEKVISEWQVPQRENVRYIGTAGMNTIPKYLAASLNIQLNEKAILIHSQSVETESGNQYPFDALISTMPTPQATELFQRSQTVLSEADQRVLASIEYDPCIAVLATLNTPSTLEGGGLLLENQPVAWIADNFQKGISSVPSVTLHASADYSQAHFEHNLQEVGKDLLASVRDWIAPESIEQVQVHRWRYSLARQRHPHSFYKLEHAPVYLAGDAFGIGNVEGAFLSGLEVGKALTSLFD</sequence>
<dbReference type="AlphaFoldDB" id="A0A7W5ZK80"/>
<organism evidence="2 3">
    <name type="scientific">Runella defluvii</name>
    <dbReference type="NCBI Taxonomy" id="370973"/>
    <lineage>
        <taxon>Bacteria</taxon>
        <taxon>Pseudomonadati</taxon>
        <taxon>Bacteroidota</taxon>
        <taxon>Cytophagia</taxon>
        <taxon>Cytophagales</taxon>
        <taxon>Spirosomataceae</taxon>
        <taxon>Runella</taxon>
    </lineage>
</organism>
<evidence type="ECO:0000313" key="3">
    <source>
        <dbReference type="Proteomes" id="UP000541352"/>
    </source>
</evidence>
<dbReference type="Pfam" id="PF13450">
    <property type="entry name" value="NAD_binding_8"/>
    <property type="match status" value="1"/>
</dbReference>
<feature type="domain" description="Amine oxidase" evidence="1">
    <location>
        <begin position="76"/>
        <end position="301"/>
    </location>
</feature>
<dbReference type="EMBL" id="JACIBY010000004">
    <property type="protein sequence ID" value="MBB3838165.1"/>
    <property type="molecule type" value="Genomic_DNA"/>
</dbReference>
<gene>
    <name evidence="2" type="ORF">FHS57_002170</name>
</gene>
<accession>A0A7W5ZK80</accession>
<proteinExistence type="predicted"/>
<dbReference type="Gene3D" id="3.50.50.60">
    <property type="entry name" value="FAD/NAD(P)-binding domain"/>
    <property type="match status" value="1"/>
</dbReference>
<dbReference type="InterPro" id="IPR036188">
    <property type="entry name" value="FAD/NAD-bd_sf"/>
</dbReference>